<dbReference type="Proteomes" id="UP000829069">
    <property type="component" value="Chromosome"/>
</dbReference>
<evidence type="ECO:0000313" key="9">
    <source>
        <dbReference type="Proteomes" id="UP000829069"/>
    </source>
</evidence>
<dbReference type="Gene3D" id="3.50.50.60">
    <property type="entry name" value="FAD/NAD(P)-binding domain"/>
    <property type="match status" value="1"/>
</dbReference>
<dbReference type="SUPFAM" id="SSF51905">
    <property type="entry name" value="FAD/NAD(P)-binding domain"/>
    <property type="match status" value="1"/>
</dbReference>
<evidence type="ECO:0000259" key="6">
    <source>
        <dbReference type="PROSITE" id="PS00623"/>
    </source>
</evidence>
<dbReference type="InterPro" id="IPR007867">
    <property type="entry name" value="GMC_OxRtase_C"/>
</dbReference>
<reference evidence="8 9" key="1">
    <citation type="submission" date="2022-03" db="EMBL/GenBank/DDBJ databases">
        <title>Isotopic signatures of nitrous oxide derived from detoxification processes.</title>
        <authorList>
            <person name="Behrendt U."/>
            <person name="Buchen C."/>
            <person name="Well R."/>
            <person name="Ulrich A."/>
            <person name="Rohe L."/>
            <person name="Kolb S."/>
            <person name="Schloter M."/>
            <person name="Horn M.A."/>
            <person name="Augustin J."/>
        </authorList>
    </citation>
    <scope>NUCLEOTIDE SEQUENCE [LARGE SCALE GENOMIC DNA]</scope>
    <source>
        <strain evidence="8 9">S4-C24</strain>
    </source>
</reference>
<dbReference type="SUPFAM" id="SSF54373">
    <property type="entry name" value="FAD-linked reductases, C-terminal domain"/>
    <property type="match status" value="1"/>
</dbReference>
<dbReference type="EMBL" id="CP093326">
    <property type="protein sequence ID" value="UNK46082.1"/>
    <property type="molecule type" value="Genomic_DNA"/>
</dbReference>
<dbReference type="Pfam" id="PF05199">
    <property type="entry name" value="GMC_oxred_C"/>
    <property type="match status" value="1"/>
</dbReference>
<dbReference type="InterPro" id="IPR012132">
    <property type="entry name" value="GMC_OxRdtase"/>
</dbReference>
<keyword evidence="4 5" id="KW-0274">FAD</keyword>
<dbReference type="PIRSF" id="PIRSF000137">
    <property type="entry name" value="Alcohol_oxidase"/>
    <property type="match status" value="1"/>
</dbReference>
<gene>
    <name evidence="8" type="ORF">MNQ99_01495</name>
</gene>
<evidence type="ECO:0000256" key="2">
    <source>
        <dbReference type="ARBA" id="ARBA00010790"/>
    </source>
</evidence>
<evidence type="ECO:0000313" key="8">
    <source>
        <dbReference type="EMBL" id="UNK46082.1"/>
    </source>
</evidence>
<name>A0ABY3WCQ3_9MICC</name>
<evidence type="ECO:0000259" key="7">
    <source>
        <dbReference type="PROSITE" id="PS00624"/>
    </source>
</evidence>
<comment type="cofactor">
    <cofactor evidence="1">
        <name>FAD</name>
        <dbReference type="ChEBI" id="CHEBI:57692"/>
    </cofactor>
</comment>
<comment type="similarity">
    <text evidence="2 5">Belongs to the GMC oxidoreductase family.</text>
</comment>
<evidence type="ECO:0000256" key="3">
    <source>
        <dbReference type="ARBA" id="ARBA00022630"/>
    </source>
</evidence>
<dbReference type="InterPro" id="IPR000172">
    <property type="entry name" value="GMC_OxRdtase_N"/>
</dbReference>
<dbReference type="InterPro" id="IPR036188">
    <property type="entry name" value="FAD/NAD-bd_sf"/>
</dbReference>
<feature type="domain" description="Glucose-methanol-choline oxidoreductase N-terminal" evidence="7">
    <location>
        <begin position="254"/>
        <end position="268"/>
    </location>
</feature>
<protein>
    <submittedName>
        <fullName evidence="8">GMC family oxidoreductase N-terminal domain-containing protein</fullName>
    </submittedName>
</protein>
<sequence length="587" mass="63184">MTGGYDFIIVGAGPAGCVLANRLSADPQNRVLLLEAGGAPTGLPFRVPVLSTKLWFSPEHTWMLRSEEEPGLNNRRLPIPAGKVLGGGTSINGMVFNRGLPTDYEAFKEMGLEQWGYRELLPYFKRTETNWRGSSRYHGDKGPIRVNRFNSTHPMAADALLAAQAMGFPLSDDFMGAQPAGFGIPDTNIHRGRRVSAYDAYLKPVLDRENLTVLTGAQATRIVIEAGRAVAVDYLVSGQSQSSRADREIIIAGGAYRTPHLLMHSGVGNPDELRRHGLAVAHESSEVGQNLVEQPAIGVEVACRPDHAFDHEMRWDRAAANALKWAVTGKGAFSGMPVVVTGVASTTSETEGPDIRFMLGGTADSRPWRPFSDRRRGDFLVANAGVSYPHSRGQVRLASGSPLDAPRVNYNLLQDPRDVEDLKRGYRVLLSWLDQPSLRRHIGAIARPASLPKTEAELEDFLRSAASTTQHPLATCRMGVDDGAVVDPELRVNGVLGLRIADASVLPRQIGGNPTGVIAMLGEKAADLVLGAVAPAPVLEAQEAIDAARAAHPIIDLPDFPGSVSHQSDVGSPTVVAAEPWETKTGW</sequence>
<dbReference type="PANTHER" id="PTHR11552:SF147">
    <property type="entry name" value="CHOLINE DEHYDROGENASE, MITOCHONDRIAL"/>
    <property type="match status" value="1"/>
</dbReference>
<dbReference type="Pfam" id="PF00732">
    <property type="entry name" value="GMC_oxred_N"/>
    <property type="match status" value="1"/>
</dbReference>
<keyword evidence="3 5" id="KW-0285">Flavoprotein</keyword>
<dbReference type="RefSeq" id="WP_241914180.1">
    <property type="nucleotide sequence ID" value="NZ_CP093326.1"/>
</dbReference>
<evidence type="ECO:0000256" key="1">
    <source>
        <dbReference type="ARBA" id="ARBA00001974"/>
    </source>
</evidence>
<evidence type="ECO:0000256" key="5">
    <source>
        <dbReference type="RuleBase" id="RU003968"/>
    </source>
</evidence>
<keyword evidence="9" id="KW-1185">Reference proteome</keyword>
<dbReference type="PROSITE" id="PS00624">
    <property type="entry name" value="GMC_OXRED_2"/>
    <property type="match status" value="1"/>
</dbReference>
<dbReference type="Gene3D" id="3.30.410.40">
    <property type="match status" value="1"/>
</dbReference>
<evidence type="ECO:0000256" key="4">
    <source>
        <dbReference type="ARBA" id="ARBA00022827"/>
    </source>
</evidence>
<organism evidence="8 9">
    <name type="scientific">Arthrobacter sulfonylureivorans</name>
    <dbReference type="NCBI Taxonomy" id="2486855"/>
    <lineage>
        <taxon>Bacteria</taxon>
        <taxon>Bacillati</taxon>
        <taxon>Actinomycetota</taxon>
        <taxon>Actinomycetes</taxon>
        <taxon>Micrococcales</taxon>
        <taxon>Micrococcaceae</taxon>
        <taxon>Arthrobacter</taxon>
    </lineage>
</organism>
<feature type="domain" description="Glucose-methanol-choline oxidoreductase N-terminal" evidence="6">
    <location>
        <begin position="82"/>
        <end position="105"/>
    </location>
</feature>
<proteinExistence type="inferred from homology"/>
<accession>A0ABY3WCQ3</accession>
<dbReference type="PROSITE" id="PS00623">
    <property type="entry name" value="GMC_OXRED_1"/>
    <property type="match status" value="1"/>
</dbReference>
<dbReference type="PANTHER" id="PTHR11552">
    <property type="entry name" value="GLUCOSE-METHANOL-CHOLINE GMC OXIDOREDUCTASE"/>
    <property type="match status" value="1"/>
</dbReference>